<dbReference type="InterPro" id="IPR051909">
    <property type="entry name" value="MFP_Cation_Efflux"/>
</dbReference>
<feature type="signal peptide" evidence="2">
    <location>
        <begin position="1"/>
        <end position="34"/>
    </location>
</feature>
<feature type="chain" id="PRO_5045996854" evidence="2">
    <location>
        <begin position="35"/>
        <end position="362"/>
    </location>
</feature>
<dbReference type="SUPFAM" id="SSF111369">
    <property type="entry name" value="HlyD-like secretion proteins"/>
    <property type="match status" value="1"/>
</dbReference>
<evidence type="ECO:0000256" key="2">
    <source>
        <dbReference type="SAM" id="SignalP"/>
    </source>
</evidence>
<dbReference type="PANTHER" id="PTHR30097">
    <property type="entry name" value="CATION EFFLUX SYSTEM PROTEIN CUSB"/>
    <property type="match status" value="1"/>
</dbReference>
<evidence type="ECO:0000259" key="3">
    <source>
        <dbReference type="Pfam" id="PF25973"/>
    </source>
</evidence>
<keyword evidence="2" id="KW-0732">Signal</keyword>
<proteinExistence type="predicted"/>
<accession>A0ABS9Z525</accession>
<organism evidence="4 5">
    <name type="scientific">Candidatus Rhodoblastus alkanivorans</name>
    <dbReference type="NCBI Taxonomy" id="2954117"/>
    <lineage>
        <taxon>Bacteria</taxon>
        <taxon>Pseudomonadati</taxon>
        <taxon>Pseudomonadota</taxon>
        <taxon>Alphaproteobacteria</taxon>
        <taxon>Hyphomicrobiales</taxon>
        <taxon>Rhodoblastaceae</taxon>
        <taxon>Rhodoblastus</taxon>
    </lineage>
</organism>
<evidence type="ECO:0000256" key="1">
    <source>
        <dbReference type="ARBA" id="ARBA00022448"/>
    </source>
</evidence>
<evidence type="ECO:0000313" key="4">
    <source>
        <dbReference type="EMBL" id="MCI4682783.1"/>
    </source>
</evidence>
<keyword evidence="1" id="KW-0813">Transport</keyword>
<dbReference type="PANTHER" id="PTHR30097:SF4">
    <property type="entry name" value="SLR6042 PROTEIN"/>
    <property type="match status" value="1"/>
</dbReference>
<dbReference type="Proteomes" id="UP001139104">
    <property type="component" value="Unassembled WGS sequence"/>
</dbReference>
<dbReference type="EMBL" id="JAIVFP010000001">
    <property type="protein sequence ID" value="MCI4682783.1"/>
    <property type="molecule type" value="Genomic_DNA"/>
</dbReference>
<protein>
    <submittedName>
        <fullName evidence="4">Efflux RND transporter periplasmic adaptor subunit</fullName>
    </submittedName>
</protein>
<sequence length="362" mass="37751">MMARIGFGPSPFRRCATVLAAAALIGGIPPSASVANELTLTPEQIKQLDIKLTDVGVATKSIVATLPATIIPPLNTRIAITAPFSGTVVAVKVLPGQTVHQGEPLVVLASRDVMEAVVRLKQAEADLHAAEAIARRQRQLFDKKLVSVSKVGEAESQVEKIRALVSQSQRLLAIGDIKLNADGGYSLTAPKDGRVVEVKAAPGVALQAMDAAVIIDTSHELWLQAQLPGNMIGAVAVGDKIELPNGDAGKVISVGIALDPVTRSTMLIAKIPASPEHISGQTTSITVVKQSSSKQFEIASDAISWIGGKAHVFIQTTGGFTPTPIVVKGRTAAIATVEGDLRQGQKLAVSGLAQLEKMMSGE</sequence>
<feature type="domain" description="CzcB-like barrel-sandwich hybrid" evidence="3">
    <location>
        <begin position="79"/>
        <end position="213"/>
    </location>
</feature>
<comment type="caution">
    <text evidence="4">The sequence shown here is derived from an EMBL/GenBank/DDBJ whole genome shotgun (WGS) entry which is preliminary data.</text>
</comment>
<reference evidence="4" key="1">
    <citation type="journal article" date="2022" name="ISME J.">
        <title>Identification of active gaseous-alkane degraders at natural gas seeps.</title>
        <authorList>
            <person name="Farhan Ul Haque M."/>
            <person name="Hernandez M."/>
            <person name="Crombie A.T."/>
            <person name="Murrell J.C."/>
        </authorList>
    </citation>
    <scope>NUCLEOTIDE SEQUENCE</scope>
    <source>
        <strain evidence="4">PC2</strain>
    </source>
</reference>
<name>A0ABS9Z525_9HYPH</name>
<dbReference type="Gene3D" id="2.40.30.170">
    <property type="match status" value="1"/>
</dbReference>
<dbReference type="RefSeq" id="WP_243066777.1">
    <property type="nucleotide sequence ID" value="NZ_JAIVFK010000044.1"/>
</dbReference>
<evidence type="ECO:0000313" key="5">
    <source>
        <dbReference type="Proteomes" id="UP001139104"/>
    </source>
</evidence>
<keyword evidence="5" id="KW-1185">Reference proteome</keyword>
<dbReference type="InterPro" id="IPR058647">
    <property type="entry name" value="BSH_CzcB-like"/>
</dbReference>
<dbReference type="Gene3D" id="1.10.287.470">
    <property type="entry name" value="Helix hairpin bin"/>
    <property type="match status" value="1"/>
</dbReference>
<gene>
    <name evidence="4" type="ORF">K2U94_08375</name>
</gene>
<dbReference type="Pfam" id="PF25973">
    <property type="entry name" value="BSH_CzcB"/>
    <property type="match status" value="1"/>
</dbReference>
<dbReference type="Gene3D" id="2.40.50.100">
    <property type="match status" value="1"/>
</dbReference>